<proteinExistence type="predicted"/>
<dbReference type="OrthoDB" id="4898680at2759"/>
<keyword evidence="8" id="KW-1185">Reference proteome</keyword>
<dbReference type="SMART" id="SM00066">
    <property type="entry name" value="GAL4"/>
    <property type="match status" value="1"/>
</dbReference>
<dbReference type="InterPro" id="IPR036864">
    <property type="entry name" value="Zn2-C6_fun-type_DNA-bd_sf"/>
</dbReference>
<gene>
    <name evidence="7" type="ORF">BU16DRAFT_303627</name>
</gene>
<protein>
    <recommendedName>
        <fullName evidence="6">Zn(2)-C6 fungal-type domain-containing protein</fullName>
    </recommendedName>
</protein>
<feature type="compositionally biased region" description="Polar residues" evidence="5">
    <location>
        <begin position="103"/>
        <end position="122"/>
    </location>
</feature>
<feature type="domain" description="Zn(2)-C6 fungal-type" evidence="6">
    <location>
        <begin position="19"/>
        <end position="51"/>
    </location>
</feature>
<evidence type="ECO:0000256" key="3">
    <source>
        <dbReference type="ARBA" id="ARBA00023125"/>
    </source>
</evidence>
<evidence type="ECO:0000313" key="8">
    <source>
        <dbReference type="Proteomes" id="UP000799750"/>
    </source>
</evidence>
<dbReference type="InterPro" id="IPR001138">
    <property type="entry name" value="Zn2Cys6_DnaBD"/>
</dbReference>
<dbReference type="Proteomes" id="UP000799750">
    <property type="component" value="Unassembled WGS sequence"/>
</dbReference>
<keyword evidence="3" id="KW-0238">DNA-binding</keyword>
<comment type="subcellular location">
    <subcellularLocation>
        <location evidence="1">Nucleus</location>
    </subcellularLocation>
</comment>
<dbReference type="InterPro" id="IPR050987">
    <property type="entry name" value="AtrR-like"/>
</dbReference>
<dbReference type="PROSITE" id="PS00463">
    <property type="entry name" value="ZN2_CY6_FUNGAL_1"/>
    <property type="match status" value="1"/>
</dbReference>
<dbReference type="PROSITE" id="PS50048">
    <property type="entry name" value="ZN2_CY6_FUNGAL_2"/>
    <property type="match status" value="1"/>
</dbReference>
<evidence type="ECO:0000313" key="7">
    <source>
        <dbReference type="EMBL" id="KAF2498735.1"/>
    </source>
</evidence>
<evidence type="ECO:0000256" key="5">
    <source>
        <dbReference type="SAM" id="MobiDB-lite"/>
    </source>
</evidence>
<evidence type="ECO:0000256" key="1">
    <source>
        <dbReference type="ARBA" id="ARBA00004123"/>
    </source>
</evidence>
<sequence length="336" mass="37852">MSTTPFLVSCPRMPPKLPACDPCRSRKVACDHLHPHCSRCRDANLTAVCTYRSRPFKKRQIRSISNKVREPSQQRNLDDPSTPASPGVLLKRPRQYPNPGYLGSSSHTTLFDHLSSGNSPSSDVDDHDQDREKTRHKFRPSLVNDEKIAQGAALIRQVRLSAKASSWVLLVEAWTAKGVNLPLTDSFTMQCAETAQHIVKNLGSRDEDIVTLSKKLFLHSCSSLTTGTDSTLKDFCGTFCESNARWETMGLFFTAVSRATIDLPCFGFLYNTDLERRYLQRLAMQYSDSCLNLALSLDCLNDLQLILQYENFILHSLVDGDQSKRFLLFKRALLSD</sequence>
<dbReference type="PANTHER" id="PTHR46910:SF3">
    <property type="entry name" value="HALOTOLERANCE PROTEIN 9-RELATED"/>
    <property type="match status" value="1"/>
</dbReference>
<keyword evidence="4" id="KW-0539">Nucleus</keyword>
<dbReference type="CDD" id="cd00067">
    <property type="entry name" value="GAL4"/>
    <property type="match status" value="1"/>
</dbReference>
<dbReference type="GO" id="GO:0005634">
    <property type="term" value="C:nucleus"/>
    <property type="evidence" value="ECO:0007669"/>
    <property type="project" value="UniProtKB-SubCell"/>
</dbReference>
<evidence type="ECO:0000256" key="2">
    <source>
        <dbReference type="ARBA" id="ARBA00022723"/>
    </source>
</evidence>
<dbReference type="GO" id="GO:0008270">
    <property type="term" value="F:zinc ion binding"/>
    <property type="evidence" value="ECO:0007669"/>
    <property type="project" value="InterPro"/>
</dbReference>
<dbReference type="PANTHER" id="PTHR46910">
    <property type="entry name" value="TRANSCRIPTION FACTOR PDR1"/>
    <property type="match status" value="1"/>
</dbReference>
<feature type="compositionally biased region" description="Basic and acidic residues" evidence="5">
    <location>
        <begin position="67"/>
        <end position="78"/>
    </location>
</feature>
<organism evidence="7 8">
    <name type="scientific">Lophium mytilinum</name>
    <dbReference type="NCBI Taxonomy" id="390894"/>
    <lineage>
        <taxon>Eukaryota</taxon>
        <taxon>Fungi</taxon>
        <taxon>Dikarya</taxon>
        <taxon>Ascomycota</taxon>
        <taxon>Pezizomycotina</taxon>
        <taxon>Dothideomycetes</taxon>
        <taxon>Pleosporomycetidae</taxon>
        <taxon>Mytilinidiales</taxon>
        <taxon>Mytilinidiaceae</taxon>
        <taxon>Lophium</taxon>
    </lineage>
</organism>
<dbReference type="SUPFAM" id="SSF57701">
    <property type="entry name" value="Zn2/Cys6 DNA-binding domain"/>
    <property type="match status" value="1"/>
</dbReference>
<feature type="region of interest" description="Disordered" evidence="5">
    <location>
        <begin position="64"/>
        <end position="135"/>
    </location>
</feature>
<evidence type="ECO:0000256" key="4">
    <source>
        <dbReference type="ARBA" id="ARBA00023242"/>
    </source>
</evidence>
<dbReference type="Gene3D" id="4.10.240.10">
    <property type="entry name" value="Zn(2)-C6 fungal-type DNA-binding domain"/>
    <property type="match status" value="1"/>
</dbReference>
<dbReference type="EMBL" id="MU004185">
    <property type="protein sequence ID" value="KAF2498735.1"/>
    <property type="molecule type" value="Genomic_DNA"/>
</dbReference>
<reference evidence="7" key="1">
    <citation type="journal article" date="2020" name="Stud. Mycol.">
        <title>101 Dothideomycetes genomes: a test case for predicting lifestyles and emergence of pathogens.</title>
        <authorList>
            <person name="Haridas S."/>
            <person name="Albert R."/>
            <person name="Binder M."/>
            <person name="Bloem J."/>
            <person name="Labutti K."/>
            <person name="Salamov A."/>
            <person name="Andreopoulos B."/>
            <person name="Baker S."/>
            <person name="Barry K."/>
            <person name="Bills G."/>
            <person name="Bluhm B."/>
            <person name="Cannon C."/>
            <person name="Castanera R."/>
            <person name="Culley D."/>
            <person name="Daum C."/>
            <person name="Ezra D."/>
            <person name="Gonzalez J."/>
            <person name="Henrissat B."/>
            <person name="Kuo A."/>
            <person name="Liang C."/>
            <person name="Lipzen A."/>
            <person name="Lutzoni F."/>
            <person name="Magnuson J."/>
            <person name="Mondo S."/>
            <person name="Nolan M."/>
            <person name="Ohm R."/>
            <person name="Pangilinan J."/>
            <person name="Park H.-J."/>
            <person name="Ramirez L."/>
            <person name="Alfaro M."/>
            <person name="Sun H."/>
            <person name="Tritt A."/>
            <person name="Yoshinaga Y."/>
            <person name="Zwiers L.-H."/>
            <person name="Turgeon B."/>
            <person name="Goodwin S."/>
            <person name="Spatafora J."/>
            <person name="Crous P."/>
            <person name="Grigoriev I."/>
        </authorList>
    </citation>
    <scope>NUCLEOTIDE SEQUENCE</scope>
    <source>
        <strain evidence="7">CBS 269.34</strain>
    </source>
</reference>
<dbReference type="GO" id="GO:0000981">
    <property type="term" value="F:DNA-binding transcription factor activity, RNA polymerase II-specific"/>
    <property type="evidence" value="ECO:0007669"/>
    <property type="project" value="InterPro"/>
</dbReference>
<dbReference type="Pfam" id="PF00172">
    <property type="entry name" value="Zn_clus"/>
    <property type="match status" value="1"/>
</dbReference>
<dbReference type="GO" id="GO:0003677">
    <property type="term" value="F:DNA binding"/>
    <property type="evidence" value="ECO:0007669"/>
    <property type="project" value="UniProtKB-KW"/>
</dbReference>
<dbReference type="AlphaFoldDB" id="A0A6A6R204"/>
<name>A0A6A6R204_9PEZI</name>
<evidence type="ECO:0000259" key="6">
    <source>
        <dbReference type="PROSITE" id="PS50048"/>
    </source>
</evidence>
<accession>A0A6A6R204</accession>
<keyword evidence="2" id="KW-0479">Metal-binding</keyword>